<dbReference type="EMBL" id="BJYT01000009">
    <property type="protein sequence ID" value="GEO10052.1"/>
    <property type="molecule type" value="Genomic_DNA"/>
</dbReference>
<feature type="compositionally biased region" description="Low complexity" evidence="1">
    <location>
        <begin position="318"/>
        <end position="330"/>
    </location>
</feature>
<dbReference type="Proteomes" id="UP000321513">
    <property type="component" value="Unassembled WGS sequence"/>
</dbReference>
<feature type="signal peptide" evidence="2">
    <location>
        <begin position="1"/>
        <end position="21"/>
    </location>
</feature>
<dbReference type="AlphaFoldDB" id="A0A512BDL5"/>
<protein>
    <submittedName>
        <fullName evidence="3">Uncharacterized protein</fullName>
    </submittedName>
</protein>
<keyword evidence="2" id="KW-0732">Signal</keyword>
<dbReference type="OrthoDB" id="788168at2"/>
<evidence type="ECO:0000313" key="3">
    <source>
        <dbReference type="EMBL" id="GEO10052.1"/>
    </source>
</evidence>
<feature type="chain" id="PRO_5021960406" evidence="2">
    <location>
        <begin position="22"/>
        <end position="349"/>
    </location>
</feature>
<name>A0A512BDL5_9BACT</name>
<evidence type="ECO:0000256" key="2">
    <source>
        <dbReference type="SAM" id="SignalP"/>
    </source>
</evidence>
<accession>A0A512BDL5</accession>
<evidence type="ECO:0000313" key="4">
    <source>
        <dbReference type="Proteomes" id="UP000321513"/>
    </source>
</evidence>
<gene>
    <name evidence="3" type="ORF">SAE01_25480</name>
</gene>
<proteinExistence type="predicted"/>
<feature type="region of interest" description="Disordered" evidence="1">
    <location>
        <begin position="292"/>
        <end position="349"/>
    </location>
</feature>
<feature type="compositionally biased region" description="Basic and acidic residues" evidence="1">
    <location>
        <begin position="300"/>
        <end position="317"/>
    </location>
</feature>
<organism evidence="3 4">
    <name type="scientific">Segetibacter aerophilus</name>
    <dbReference type="NCBI Taxonomy" id="670293"/>
    <lineage>
        <taxon>Bacteria</taxon>
        <taxon>Pseudomonadati</taxon>
        <taxon>Bacteroidota</taxon>
        <taxon>Chitinophagia</taxon>
        <taxon>Chitinophagales</taxon>
        <taxon>Chitinophagaceae</taxon>
        <taxon>Segetibacter</taxon>
    </lineage>
</organism>
<reference evidence="3 4" key="1">
    <citation type="submission" date="2019-07" db="EMBL/GenBank/DDBJ databases">
        <title>Whole genome shotgun sequence of Segetibacter aerophilus NBRC 106135.</title>
        <authorList>
            <person name="Hosoyama A."/>
            <person name="Uohara A."/>
            <person name="Ohji S."/>
            <person name="Ichikawa N."/>
        </authorList>
    </citation>
    <scope>NUCLEOTIDE SEQUENCE [LARGE SCALE GENOMIC DNA]</scope>
    <source>
        <strain evidence="3 4">NBRC 106135</strain>
    </source>
</reference>
<keyword evidence="4" id="KW-1185">Reference proteome</keyword>
<comment type="caution">
    <text evidence="3">The sequence shown here is derived from an EMBL/GenBank/DDBJ whole genome shotgun (WGS) entry which is preliminary data.</text>
</comment>
<dbReference type="RefSeq" id="WP_147204172.1">
    <property type="nucleotide sequence ID" value="NZ_BJYT01000009.1"/>
</dbReference>
<sequence>MTQIRTFLLLLVTLVAISVSAQTLSPQAKAYMRKEEDSMRNYGRQMIMEKTATQRFTADSVFIRMLVRSLKTPNSFYYPFDSLETVSRIYAPDSSFRIFSWQWARDEDYFRQRGAIQMKTSDGSLKLFPLVDMSEFTTAPQDSIRTGNNWIGAIYYGIVMKTFNNKKYYTLLGYDDNNMRSTKKWIEVLSFDESGRPVFGGPYFSMKDGKVNPSASLARYCLEYKKEGRARMNYDQEMDMIVYDHLISESNEPDKQFTMVPDGDYQGFKWQNGKWVFIDKVFDYKLKDGEAPMPSPIKDATGKSDELRLIEQSEKNIQKNQPAKQPATPAKPLPKKVSPKKQAKDNDTY</sequence>
<evidence type="ECO:0000256" key="1">
    <source>
        <dbReference type="SAM" id="MobiDB-lite"/>
    </source>
</evidence>